<dbReference type="Gene3D" id="3.40.50.2000">
    <property type="entry name" value="Glycogen Phosphorylase B"/>
    <property type="match status" value="1"/>
</dbReference>
<dbReference type="Pfam" id="PF00534">
    <property type="entry name" value="Glycos_transf_1"/>
    <property type="match status" value="1"/>
</dbReference>
<accession>A0ABQ1NBI3</accession>
<sequence>MYFVTDECKKNFERSQFAGVQSSVVYHSYDEMIYKPNDSADISDKNTLHVGYVGRLESVKGIDTVLELACRNYKRKIVFKIAGIGSLQRDVEAAVNKNEGIEYLGYISDKNKLAEFYNSLDILLVPSKKVARWEELFGMVIIESMACGVFPIATDHVGPREIINRAAFGRVVAEDSFVETVSEILEKYPEDVVELKARRKASVAAARPYGRRNISQYWLKQLK</sequence>
<comment type="caution">
    <text evidence="2">The sequence shown here is derived from an EMBL/GenBank/DDBJ whole genome shotgun (WGS) entry which is preliminary data.</text>
</comment>
<evidence type="ECO:0000313" key="2">
    <source>
        <dbReference type="EMBL" id="GGC67998.1"/>
    </source>
</evidence>
<name>A0ABQ1NBI3_9BURK</name>
<dbReference type="SUPFAM" id="SSF53756">
    <property type="entry name" value="UDP-Glycosyltransferase/glycogen phosphorylase"/>
    <property type="match status" value="1"/>
</dbReference>
<dbReference type="EMBL" id="BMHL01000017">
    <property type="protein sequence ID" value="GGC67998.1"/>
    <property type="molecule type" value="Genomic_DNA"/>
</dbReference>
<protein>
    <recommendedName>
        <fullName evidence="1">Glycosyl transferase family 1 domain-containing protein</fullName>
    </recommendedName>
</protein>
<reference evidence="3" key="1">
    <citation type="journal article" date="2019" name="Int. J. Syst. Evol. Microbiol.">
        <title>The Global Catalogue of Microorganisms (GCM) 10K type strain sequencing project: providing services to taxonomists for standard genome sequencing and annotation.</title>
        <authorList>
            <consortium name="The Broad Institute Genomics Platform"/>
            <consortium name="The Broad Institute Genome Sequencing Center for Infectious Disease"/>
            <person name="Wu L."/>
            <person name="Ma J."/>
        </authorList>
    </citation>
    <scope>NUCLEOTIDE SEQUENCE [LARGE SCALE GENOMIC DNA]</scope>
    <source>
        <strain evidence="3">CGMCC 1.15103</strain>
    </source>
</reference>
<organism evidence="2 3">
    <name type="scientific">Paraburkholderia caffeinilytica</name>
    <dbReference type="NCBI Taxonomy" id="1761016"/>
    <lineage>
        <taxon>Bacteria</taxon>
        <taxon>Pseudomonadati</taxon>
        <taxon>Pseudomonadota</taxon>
        <taxon>Betaproteobacteria</taxon>
        <taxon>Burkholderiales</taxon>
        <taxon>Burkholderiaceae</taxon>
        <taxon>Paraburkholderia</taxon>
    </lineage>
</organism>
<dbReference type="PANTHER" id="PTHR45947">
    <property type="entry name" value="SULFOQUINOVOSYL TRANSFERASE SQD2"/>
    <property type="match status" value="1"/>
</dbReference>
<dbReference type="InterPro" id="IPR001296">
    <property type="entry name" value="Glyco_trans_1"/>
</dbReference>
<proteinExistence type="predicted"/>
<dbReference type="PANTHER" id="PTHR45947:SF3">
    <property type="entry name" value="SULFOQUINOVOSYL TRANSFERASE SQD2"/>
    <property type="match status" value="1"/>
</dbReference>
<dbReference type="Proteomes" id="UP000602004">
    <property type="component" value="Unassembled WGS sequence"/>
</dbReference>
<feature type="domain" description="Glycosyl transferase family 1" evidence="1">
    <location>
        <begin position="44"/>
        <end position="188"/>
    </location>
</feature>
<keyword evidence="3" id="KW-1185">Reference proteome</keyword>
<evidence type="ECO:0000313" key="3">
    <source>
        <dbReference type="Proteomes" id="UP000602004"/>
    </source>
</evidence>
<gene>
    <name evidence="2" type="ORF">GCM10011400_64880</name>
</gene>
<evidence type="ECO:0000259" key="1">
    <source>
        <dbReference type="Pfam" id="PF00534"/>
    </source>
</evidence>
<dbReference type="InterPro" id="IPR050194">
    <property type="entry name" value="Glycosyltransferase_grp1"/>
</dbReference>